<dbReference type="Proteomes" id="UP000050515">
    <property type="component" value="Unassembled WGS sequence"/>
</dbReference>
<evidence type="ECO:0000313" key="1">
    <source>
        <dbReference type="EMBL" id="KPV47624.1"/>
    </source>
</evidence>
<dbReference type="Pfam" id="PF03069">
    <property type="entry name" value="FmdA_AmdA"/>
    <property type="match status" value="2"/>
</dbReference>
<name>A0A0P9F658_9ARCH</name>
<reference evidence="1 2" key="1">
    <citation type="submission" date="2015-09" db="EMBL/GenBank/DDBJ databases">
        <title>Draft genome sequence of Acidiplasma aeolicum DSM 18409.</title>
        <authorList>
            <person name="Hemp J."/>
        </authorList>
    </citation>
    <scope>NUCLEOTIDE SEQUENCE [LARGE SCALE GENOMIC DNA]</scope>
    <source>
        <strain evidence="1 2">V</strain>
    </source>
</reference>
<dbReference type="PANTHER" id="PTHR31891:SF1">
    <property type="entry name" value="FORMAMIDASE C869.04-RELATED"/>
    <property type="match status" value="1"/>
</dbReference>
<sequence length="305" mass="34327">MKVVDGHKRENIHFRWTKNLKPIEYIDSNETFRIKIPDSSTDQIKEYFTDDDAKNIDASMLDAAVGPFFVNNAEPGDTLKVTINNLETGNFGWSQTLHNFGLLSEEFSDELIIWEIRDNKIRSRRKNFLEDMSFDARPFLGIIGTAPQSGEFPMIPPQSFGGNMDNRHLKKGSVLYLPVNVSGALISFADPHALQGDGEVTGTAVETSCEAEITVEVIKNTKTDYPRIVSYENDNISGKFVNTMGINNNIYEAAKIAVREMIKYLENRGFKRDEAYILCSIIGNLKISEIVDVPNFVVTLSMPEL</sequence>
<protein>
    <submittedName>
        <fullName evidence="1">Acetamidase</fullName>
    </submittedName>
</protein>
<proteinExistence type="predicted"/>
<dbReference type="InterPro" id="IPR004304">
    <property type="entry name" value="FmdA_AmdA"/>
</dbReference>
<dbReference type="PANTHER" id="PTHR31891">
    <property type="entry name" value="FORMAMIDASE C869.04-RELATED"/>
    <property type="match status" value="1"/>
</dbReference>
<gene>
    <name evidence="1" type="ORF">SE19_00280</name>
</gene>
<dbReference type="Gene3D" id="2.60.120.580">
    <property type="entry name" value="Acetamidase/Formamidase-like domains"/>
    <property type="match status" value="2"/>
</dbReference>
<dbReference type="PATRIC" id="fig|507754.4.peg.613"/>
<dbReference type="Gene3D" id="3.10.28.20">
    <property type="entry name" value="Acetamidase/Formamidase-like domains"/>
    <property type="match status" value="1"/>
</dbReference>
<dbReference type="EMBL" id="LJCQ01000025">
    <property type="protein sequence ID" value="KPV47624.1"/>
    <property type="molecule type" value="Genomic_DNA"/>
</dbReference>
<comment type="caution">
    <text evidence="1">The sequence shown here is derived from an EMBL/GenBank/DDBJ whole genome shotgun (WGS) entry which is preliminary data.</text>
</comment>
<organism evidence="1 2">
    <name type="scientific">Acidiplasma aeolicum</name>
    <dbReference type="NCBI Taxonomy" id="507754"/>
    <lineage>
        <taxon>Archaea</taxon>
        <taxon>Methanobacteriati</taxon>
        <taxon>Thermoplasmatota</taxon>
        <taxon>Thermoplasmata</taxon>
        <taxon>Thermoplasmatales</taxon>
        <taxon>Ferroplasmaceae</taxon>
        <taxon>Acidiplasma</taxon>
    </lineage>
</organism>
<evidence type="ECO:0000313" key="2">
    <source>
        <dbReference type="Proteomes" id="UP000050515"/>
    </source>
</evidence>
<dbReference type="AlphaFoldDB" id="A0A0P9F658"/>
<dbReference type="RefSeq" id="WP_054963776.1">
    <property type="nucleotide sequence ID" value="NZ_LJCQ01000025.1"/>
</dbReference>
<dbReference type="SUPFAM" id="SSF141130">
    <property type="entry name" value="Acetamidase/Formamidase-like"/>
    <property type="match status" value="1"/>
</dbReference>
<accession>A0A0P9F658</accession>
<dbReference type="GO" id="GO:0016811">
    <property type="term" value="F:hydrolase activity, acting on carbon-nitrogen (but not peptide) bonds, in linear amides"/>
    <property type="evidence" value="ECO:0007669"/>
    <property type="project" value="InterPro"/>
</dbReference>